<gene>
    <name evidence="1" type="ORF">ABFO16_06095</name>
</gene>
<name>A0ABV1HU08_9FIRM</name>
<comment type="caution">
    <text evidence="1">The sequence shown here is derived from an EMBL/GenBank/DDBJ whole genome shotgun (WGS) entry which is preliminary data.</text>
</comment>
<keyword evidence="2" id="KW-1185">Reference proteome</keyword>
<sequence>MGLPVLILGFSGSGKSASLRNFAPDELALVNVNGKPLPFRNNFKSVISSDDYKTIESFIKSTKAKSIAIDDTQYLMANEFMRRSTEKGYDKFTEIGKNFWELVKMTESLPSDTIVYFLSHIDVDDNGRQKAKTIGKLLDEKITVEGMFTTVLKTAVVDGKYYFATQTDGNDTCKSPMGLFDTMLISNDLKIVDEALRNYYYMTEEKLCEVCKKPIVSDGKRTVQQIIEGTKKNYKKQMCMSCVAKLIKKRKEEKEAKQ</sequence>
<organism evidence="1 2">
    <name type="scientific">Ruminococcoides intestinihominis</name>
    <dbReference type="NCBI Taxonomy" id="3133161"/>
    <lineage>
        <taxon>Bacteria</taxon>
        <taxon>Bacillati</taxon>
        <taxon>Bacillota</taxon>
        <taxon>Clostridia</taxon>
        <taxon>Eubacteriales</taxon>
        <taxon>Oscillospiraceae</taxon>
        <taxon>Ruminococcoides</taxon>
    </lineage>
</organism>
<dbReference type="Proteomes" id="UP001478133">
    <property type="component" value="Unassembled WGS sequence"/>
</dbReference>
<dbReference type="RefSeq" id="WP_367286331.1">
    <property type="nucleotide sequence ID" value="NZ_JBBMEY010000008.1"/>
</dbReference>
<evidence type="ECO:0000313" key="2">
    <source>
        <dbReference type="Proteomes" id="UP001478133"/>
    </source>
</evidence>
<evidence type="ECO:0000313" key="1">
    <source>
        <dbReference type="EMBL" id="MEQ2565806.1"/>
    </source>
</evidence>
<proteinExistence type="predicted"/>
<dbReference type="EMBL" id="JBBMFI010000018">
    <property type="protein sequence ID" value="MEQ2565806.1"/>
    <property type="molecule type" value="Genomic_DNA"/>
</dbReference>
<reference evidence="1 2" key="1">
    <citation type="submission" date="2024-03" db="EMBL/GenBank/DDBJ databases">
        <title>Human intestinal bacterial collection.</title>
        <authorList>
            <person name="Pauvert C."/>
            <person name="Hitch T.C.A."/>
            <person name="Clavel T."/>
        </authorList>
    </citation>
    <scope>NUCLEOTIDE SEQUENCE [LARGE SCALE GENOMIC DNA]</scope>
    <source>
        <strain evidence="1 2">CLA-AP-H18</strain>
    </source>
</reference>
<protein>
    <recommendedName>
        <fullName evidence="3">ATP-binding protein</fullName>
    </recommendedName>
</protein>
<evidence type="ECO:0008006" key="3">
    <source>
        <dbReference type="Google" id="ProtNLM"/>
    </source>
</evidence>
<accession>A0ABV1HU08</accession>